<reference evidence="4" key="1">
    <citation type="journal article" date="2019" name="Int. J. Syst. Evol. Microbiol.">
        <title>The Global Catalogue of Microorganisms (GCM) 10K type strain sequencing project: providing services to taxonomists for standard genome sequencing and annotation.</title>
        <authorList>
            <consortium name="The Broad Institute Genomics Platform"/>
            <consortium name="The Broad Institute Genome Sequencing Center for Infectious Disease"/>
            <person name="Wu L."/>
            <person name="Ma J."/>
        </authorList>
    </citation>
    <scope>NUCLEOTIDE SEQUENCE [LARGE SCALE GENOMIC DNA]</scope>
    <source>
        <strain evidence="4">JCM 17316</strain>
    </source>
</reference>
<feature type="region of interest" description="Disordered" evidence="1">
    <location>
        <begin position="455"/>
        <end position="545"/>
    </location>
</feature>
<proteinExistence type="predicted"/>
<evidence type="ECO:0008006" key="5">
    <source>
        <dbReference type="Google" id="ProtNLM"/>
    </source>
</evidence>
<gene>
    <name evidence="3" type="ORF">GCM10022416_41070</name>
</gene>
<keyword evidence="2" id="KW-0812">Transmembrane</keyword>
<evidence type="ECO:0000313" key="4">
    <source>
        <dbReference type="Proteomes" id="UP001500266"/>
    </source>
</evidence>
<dbReference type="RefSeq" id="WP_345023098.1">
    <property type="nucleotide sequence ID" value="NZ_BAABDO010000067.1"/>
</dbReference>
<feature type="compositionally biased region" description="Low complexity" evidence="1">
    <location>
        <begin position="109"/>
        <end position="130"/>
    </location>
</feature>
<comment type="caution">
    <text evidence="3">The sequence shown here is derived from an EMBL/GenBank/DDBJ whole genome shotgun (WGS) entry which is preliminary data.</text>
</comment>
<dbReference type="Proteomes" id="UP001500266">
    <property type="component" value="Unassembled WGS sequence"/>
</dbReference>
<keyword evidence="2" id="KW-0472">Membrane</keyword>
<feature type="region of interest" description="Disordered" evidence="1">
    <location>
        <begin position="93"/>
        <end position="135"/>
    </location>
</feature>
<name>A0ABP7Z566_9ACTN</name>
<feature type="compositionally biased region" description="Low complexity" evidence="1">
    <location>
        <begin position="494"/>
        <end position="503"/>
    </location>
</feature>
<feature type="transmembrane region" description="Helical" evidence="2">
    <location>
        <begin position="329"/>
        <end position="347"/>
    </location>
</feature>
<feature type="transmembrane region" description="Helical" evidence="2">
    <location>
        <begin position="227"/>
        <end position="256"/>
    </location>
</feature>
<dbReference type="EMBL" id="BAABDO010000067">
    <property type="protein sequence ID" value="GAA4147523.1"/>
    <property type="molecule type" value="Genomic_DNA"/>
</dbReference>
<sequence>MKNLAPWNKPEQKLDKLIECLQKAARQVPAPPSPGDVAGSAGEALLKPFAEGIAKTANELVLITVTGWLQLPSIRITDSGVFVQPDRYRTGTELPQGGCLQPIPNATLGPTPDATGAGSAAGTGSDTAPGTGCGPSRAVSQFSSARLQAVMVGVGTIIATLLLIFAAMRTAFTRRGHHVTEALQGLLVMAVMTAVGLTLLNGLLIASDALTEQILDSSLSRDLGERVSAMLGLSVAAFGPVPVILFGVVVFAVAVVQLVMLFIRQAAIPVLAMLLPVAAAGQVGGRISRQWLVRLWTSLLAIVAYKPLAALIFAVGFLETGEGRGFWDIVRGLTTLVLAILALPTLMKVFTPIVGQAVSIGAHNVTLASFVGGAAEGGSVLGSLIRSHGGASGGDADAAVLPAHPQSYERAGALAGAGGATGAAAGGAGLAAAVAAGTARRVDEKVAQGADAFVGGDGAVRTAPPGPAPADGGPAAAPPVPEPRVGRLAPPPADATDPPAGTGDPDRPDPEPAAEDPPVPRPREADVHQADPPRMRDGEAEGEPR</sequence>
<feature type="compositionally biased region" description="Basic and acidic residues" evidence="1">
    <location>
        <begin position="521"/>
        <end position="545"/>
    </location>
</feature>
<keyword evidence="2" id="KW-1133">Transmembrane helix</keyword>
<keyword evidence="4" id="KW-1185">Reference proteome</keyword>
<feature type="transmembrane region" description="Helical" evidence="2">
    <location>
        <begin position="295"/>
        <end position="317"/>
    </location>
</feature>
<feature type="transmembrane region" description="Helical" evidence="2">
    <location>
        <begin position="147"/>
        <end position="166"/>
    </location>
</feature>
<evidence type="ECO:0000313" key="3">
    <source>
        <dbReference type="EMBL" id="GAA4147523.1"/>
    </source>
</evidence>
<evidence type="ECO:0000256" key="2">
    <source>
        <dbReference type="SAM" id="Phobius"/>
    </source>
</evidence>
<evidence type="ECO:0000256" key="1">
    <source>
        <dbReference type="SAM" id="MobiDB-lite"/>
    </source>
</evidence>
<feature type="transmembrane region" description="Helical" evidence="2">
    <location>
        <begin position="262"/>
        <end position="283"/>
    </location>
</feature>
<feature type="transmembrane region" description="Helical" evidence="2">
    <location>
        <begin position="186"/>
        <end position="206"/>
    </location>
</feature>
<protein>
    <recommendedName>
        <fullName evidence="5">TrbL/VirB6 plasmid conjugal transfer protein</fullName>
    </recommendedName>
</protein>
<accession>A0ABP7Z566</accession>
<organism evidence="3 4">
    <name type="scientific">Actinomadura keratinilytica</name>
    <dbReference type="NCBI Taxonomy" id="547461"/>
    <lineage>
        <taxon>Bacteria</taxon>
        <taxon>Bacillati</taxon>
        <taxon>Actinomycetota</taxon>
        <taxon>Actinomycetes</taxon>
        <taxon>Streptosporangiales</taxon>
        <taxon>Thermomonosporaceae</taxon>
        <taxon>Actinomadura</taxon>
    </lineage>
</organism>